<comment type="similarity">
    <text evidence="2">Belongs to the bacterial solute-binding protein 1 family.</text>
</comment>
<evidence type="ECO:0000256" key="4">
    <source>
        <dbReference type="ARBA" id="ARBA00022729"/>
    </source>
</evidence>
<keyword evidence="10" id="KW-1185">Reference proteome</keyword>
<dbReference type="InterPro" id="IPR050490">
    <property type="entry name" value="Bact_solute-bd_prot1"/>
</dbReference>
<comment type="function">
    <text evidence="5">Part of a binding-protein-dependent transport system for a sugar.</text>
</comment>
<dbReference type="PANTHER" id="PTHR43649">
    <property type="entry name" value="ARABINOSE-BINDING PROTEIN-RELATED"/>
    <property type="match status" value="1"/>
</dbReference>
<dbReference type="InterPro" id="IPR006059">
    <property type="entry name" value="SBP"/>
</dbReference>
<evidence type="ECO:0000256" key="2">
    <source>
        <dbReference type="ARBA" id="ARBA00008520"/>
    </source>
</evidence>
<evidence type="ECO:0000256" key="5">
    <source>
        <dbReference type="ARBA" id="ARBA00049629"/>
    </source>
</evidence>
<feature type="chain" id="PRO_5039448683" description="Probable sugar-binding periplasmic protein" evidence="7">
    <location>
        <begin position="22"/>
        <end position="433"/>
    </location>
</feature>
<reference evidence="8" key="3">
    <citation type="submission" date="2023-02" db="EMBL/GenBank/DDBJ databases">
        <title>Proposal of a novel subspecies: Alicyclobacillus hesperidum subspecies aegle.</title>
        <authorList>
            <person name="Goto K."/>
            <person name="Fujii T."/>
            <person name="Yasui K."/>
            <person name="Mochida K."/>
            <person name="Kato-Tanaka Y."/>
            <person name="Morohoshi S."/>
            <person name="An S.Y."/>
            <person name="Kasai H."/>
            <person name="Yokota A."/>
        </authorList>
    </citation>
    <scope>NUCLEOTIDE SEQUENCE</scope>
    <source>
        <strain evidence="8">DSM 12766</strain>
    </source>
</reference>
<gene>
    <name evidence="8" type="ORF">Heshes_03330</name>
    <name evidence="9" type="ORF">SAMN04489725_101251</name>
</gene>
<feature type="signal peptide" evidence="7">
    <location>
        <begin position="1"/>
        <end position="21"/>
    </location>
</feature>
<dbReference type="AlphaFoldDB" id="A0A1H2QGK7"/>
<evidence type="ECO:0000256" key="3">
    <source>
        <dbReference type="ARBA" id="ARBA00022448"/>
    </source>
</evidence>
<organism evidence="9 10">
    <name type="scientific">Alicyclobacillus hesperidum</name>
    <dbReference type="NCBI Taxonomy" id="89784"/>
    <lineage>
        <taxon>Bacteria</taxon>
        <taxon>Bacillati</taxon>
        <taxon>Bacillota</taxon>
        <taxon>Bacilli</taxon>
        <taxon>Bacillales</taxon>
        <taxon>Alicyclobacillaceae</taxon>
        <taxon>Alicyclobacillus</taxon>
    </lineage>
</organism>
<dbReference type="GO" id="GO:0030313">
    <property type="term" value="C:cell envelope"/>
    <property type="evidence" value="ECO:0007669"/>
    <property type="project" value="UniProtKB-SubCell"/>
</dbReference>
<dbReference type="STRING" id="89784.SAMN04489725_101251"/>
<dbReference type="EMBL" id="BSRA01000002">
    <property type="protein sequence ID" value="GLV12649.1"/>
    <property type="molecule type" value="Genomic_DNA"/>
</dbReference>
<evidence type="ECO:0000256" key="1">
    <source>
        <dbReference type="ARBA" id="ARBA00004196"/>
    </source>
</evidence>
<evidence type="ECO:0000313" key="10">
    <source>
        <dbReference type="Proteomes" id="UP000182589"/>
    </source>
</evidence>
<reference evidence="10" key="2">
    <citation type="submission" date="2016-10" db="EMBL/GenBank/DDBJ databases">
        <authorList>
            <person name="Varghese N."/>
        </authorList>
    </citation>
    <scope>NUCLEOTIDE SEQUENCE [LARGE SCALE GENOMIC DNA]</scope>
    <source>
        <strain evidence="10">DSM 12489</strain>
    </source>
</reference>
<accession>A0A1H2QGK7</accession>
<dbReference type="PROSITE" id="PS51257">
    <property type="entry name" value="PROKAR_LIPOPROTEIN"/>
    <property type="match status" value="1"/>
</dbReference>
<dbReference type="Proteomes" id="UP001157137">
    <property type="component" value="Unassembled WGS sequence"/>
</dbReference>
<evidence type="ECO:0000256" key="7">
    <source>
        <dbReference type="SAM" id="SignalP"/>
    </source>
</evidence>
<dbReference type="Pfam" id="PF01547">
    <property type="entry name" value="SBP_bac_1"/>
    <property type="match status" value="1"/>
</dbReference>
<evidence type="ECO:0000256" key="6">
    <source>
        <dbReference type="ARBA" id="ARBA00049753"/>
    </source>
</evidence>
<dbReference type="SUPFAM" id="SSF53850">
    <property type="entry name" value="Periplasmic binding protein-like II"/>
    <property type="match status" value="1"/>
</dbReference>
<reference evidence="9" key="1">
    <citation type="submission" date="2016-10" db="EMBL/GenBank/DDBJ databases">
        <authorList>
            <person name="de Groot N.N."/>
        </authorList>
    </citation>
    <scope>NUCLEOTIDE SEQUENCE [LARGE SCALE GENOMIC DNA]</scope>
    <source>
        <strain evidence="9">DSM 12489</strain>
    </source>
</reference>
<dbReference type="PANTHER" id="PTHR43649:SF28">
    <property type="entry name" value="BINDING PROTEIN COMPONENT OF ABC SUGAR TRANSPORTER-RELATED"/>
    <property type="match status" value="1"/>
</dbReference>
<keyword evidence="4 7" id="KW-0732">Signal</keyword>
<proteinExistence type="inferred from homology"/>
<dbReference type="Gene3D" id="3.40.190.10">
    <property type="entry name" value="Periplasmic binding protein-like II"/>
    <property type="match status" value="2"/>
</dbReference>
<evidence type="ECO:0000313" key="8">
    <source>
        <dbReference type="EMBL" id="GLV12649.1"/>
    </source>
</evidence>
<keyword evidence="3" id="KW-0813">Transport</keyword>
<protein>
    <recommendedName>
        <fullName evidence="6">Probable sugar-binding periplasmic protein</fullName>
    </recommendedName>
</protein>
<sequence length="433" mass="46372">MKKKYLSIAGGAVLALGVVTACGSPSNNTGSNGSASGSASTTSNQVQIFSWWTAGGEANGLNALIKTFNKEYPHEKIVNEAVAGGGGSNAKAVLASRMQAGDPPETFQVHAGQELMAWVNAGKMQPLDSLYKSMGLNKVIPAAIINDLSKNGHVYAVPVDVGRGNVLWYNPAVLKKYHLTPPKTMSQFISELKTLKAKGVTPLAYGDKDQLGSVMLWENVLLATMGPQNYDKLWQGKLSFNNPQVKQATNTFLELLQYTNSNHSALTWDEADQMVADGSAAFNLMGDWAKAYFQSKGLKEGSQFGWTAFPGTNNDFEYVIDSFGLPKGAKNPTGAMDFLKLVASKQGQDEFNPLKGSIPPRTDANVNLFDTYSKEAMSDFKKDSLVPSLANGEAANPAFETAATQAVTMLISTKNVNEFVSALNTAAEENPLS</sequence>
<dbReference type="EMBL" id="FNOJ01000001">
    <property type="protein sequence ID" value="SDW06225.1"/>
    <property type="molecule type" value="Genomic_DNA"/>
</dbReference>
<dbReference type="RefSeq" id="WP_006448127.1">
    <property type="nucleotide sequence ID" value="NZ_BSRA01000002.1"/>
</dbReference>
<dbReference type="Proteomes" id="UP000182589">
    <property type="component" value="Unassembled WGS sequence"/>
</dbReference>
<comment type="subcellular location">
    <subcellularLocation>
        <location evidence="1">Cell envelope</location>
    </subcellularLocation>
</comment>
<evidence type="ECO:0000313" key="9">
    <source>
        <dbReference type="EMBL" id="SDW06225.1"/>
    </source>
</evidence>
<name>A0A1H2QGK7_9BACL</name>